<dbReference type="InterPro" id="IPR003393">
    <property type="entry name" value="NH3_CH4_mOase_A"/>
</dbReference>
<dbReference type="AlphaFoldDB" id="B9X091"/>
<keyword evidence="2" id="KW-0560">Oxidoreductase</keyword>
<dbReference type="EMBL" id="AB453961">
    <property type="protein sequence ID" value="BAH22833.1"/>
    <property type="molecule type" value="Genomic_DNA"/>
</dbReference>
<organism evidence="2">
    <name type="scientific">Methylococcaceae bacterium ET-SHO</name>
    <dbReference type="NCBI Taxonomy" id="557142"/>
    <lineage>
        <taxon>Bacteria</taxon>
        <taxon>Pseudomonadati</taxon>
        <taxon>Pseudomonadota</taxon>
        <taxon>Gammaproteobacteria</taxon>
        <taxon>Methylococcales</taxon>
        <taxon>Methylococcaceae</taxon>
    </lineage>
</organism>
<feature type="transmembrane region" description="Helical" evidence="1">
    <location>
        <begin position="29"/>
        <end position="52"/>
    </location>
</feature>
<feature type="transmembrane region" description="Helical" evidence="1">
    <location>
        <begin position="64"/>
        <end position="81"/>
    </location>
</feature>
<dbReference type="Pfam" id="PF02461">
    <property type="entry name" value="AMO"/>
    <property type="match status" value="1"/>
</dbReference>
<sequence>MSATAQSVGAKSAGDLSPVMAGMSRKFDLLLVPILFLAICGAFHIHFMLLAGDWDFWVDWKDRRFWITITPIVAITFPAAIQYVTWEFFRLPIGATLCIVALLFGEWMNRYFGFTLWSGFPATLTWPALLIASALVLDTILMLTKNWVATAIIGAPLFALTFYAQNIVILAPYHVPVEHMGQLMSVADMIGYAFVRTATPEYLRMIERGTLRTFGGESAIIASFFAAFICMIMYAAWWKLGAVGAKARWMKSVFDKAAKVRA</sequence>
<proteinExistence type="predicted"/>
<evidence type="ECO:0000313" key="2">
    <source>
        <dbReference type="EMBL" id="BAH22833.1"/>
    </source>
</evidence>
<feature type="transmembrane region" description="Helical" evidence="1">
    <location>
        <begin position="219"/>
        <end position="238"/>
    </location>
</feature>
<feature type="transmembrane region" description="Helical" evidence="1">
    <location>
        <begin position="114"/>
        <end position="137"/>
    </location>
</feature>
<feature type="transmembrane region" description="Helical" evidence="1">
    <location>
        <begin position="88"/>
        <end position="108"/>
    </location>
</feature>
<name>B9X091_9GAMM</name>
<keyword evidence="1" id="KW-0812">Transmembrane</keyword>
<keyword evidence="2" id="KW-0503">Monooxygenase</keyword>
<dbReference type="InterPro" id="IPR037001">
    <property type="entry name" value="NH3/CH4_mOase_suA_sf"/>
</dbReference>
<protein>
    <submittedName>
        <fullName evidence="2">Methane monooxygenase protein A2</fullName>
    </submittedName>
</protein>
<dbReference type="GO" id="GO:0004497">
    <property type="term" value="F:monooxygenase activity"/>
    <property type="evidence" value="ECO:0007669"/>
    <property type="project" value="UniProtKB-KW"/>
</dbReference>
<keyword evidence="1" id="KW-1133">Transmembrane helix</keyword>
<dbReference type="Gene3D" id="1.20.1450.10">
    <property type="entry name" value="Ammonia/particulate methane monooxygenase, subunit A"/>
    <property type="match status" value="1"/>
</dbReference>
<accession>B9X091</accession>
<gene>
    <name evidence="2" type="primary">pmoA2</name>
</gene>
<reference evidence="2" key="1">
    <citation type="submission" date="2008-08" db="EMBL/GenBank/DDBJ databases">
        <title>Discovery of ethane monooxygenase in marine bacteria belongs to Methylococcaceae that could grow on ethane, but not methane.</title>
        <authorList>
            <person name="Nakamura T."/>
            <person name="Hoaki T."/>
            <person name="Hanada S."/>
            <person name="Maruyama A."/>
            <person name="Kamagata Y."/>
            <person name="Fuse H."/>
        </authorList>
    </citation>
    <scope>NUCLEOTIDE SEQUENCE</scope>
    <source>
        <strain evidence="2">ET-SHO</strain>
    </source>
</reference>
<dbReference type="NCBIfam" id="NF041557">
    <property type="entry name" value="AmoA_BACT"/>
    <property type="match status" value="1"/>
</dbReference>
<evidence type="ECO:0000256" key="1">
    <source>
        <dbReference type="SAM" id="Phobius"/>
    </source>
</evidence>
<feature type="transmembrane region" description="Helical" evidence="1">
    <location>
        <begin position="149"/>
        <end position="173"/>
    </location>
</feature>
<keyword evidence="1" id="KW-0472">Membrane</keyword>